<comment type="caution">
    <text evidence="2">The sequence shown here is derived from an EMBL/GenBank/DDBJ whole genome shotgun (WGS) entry which is preliminary data.</text>
</comment>
<sequence>MSFFDRIFGRSQEPRADRSPGPAMAKPGAPQPSSTPGDADQRAIERYQYLLRTAPPDKIEQAHQEAFSQLTPQQRQQVLQALSQASPADRPQSDSAADLARSATRVEMQRPGSLTQIFGGRGMGVGGGMGMGGIGMGIGGMLLASVAGSFIGTAIAQEMFDDNDGGDVSSDTGDNSGDQQDDATQDAGSDMSASDQSTFADDGSAGYDSTGFDSGGFDSGFGGGDFGGGDF</sequence>
<gene>
    <name evidence="2" type="ORF">G9U51_05670</name>
</gene>
<name>A0A967AYC2_9MICO</name>
<organism evidence="2 3">
    <name type="scientific">Metallococcus carri</name>
    <dbReference type="NCBI Taxonomy" id="1656884"/>
    <lineage>
        <taxon>Bacteria</taxon>
        <taxon>Bacillati</taxon>
        <taxon>Actinomycetota</taxon>
        <taxon>Actinomycetes</taxon>
        <taxon>Micrococcales</taxon>
        <taxon>Dermacoccaceae</taxon>
        <taxon>Metallococcus</taxon>
    </lineage>
</organism>
<reference evidence="2" key="1">
    <citation type="submission" date="2020-03" db="EMBL/GenBank/DDBJ databases">
        <title>Draft sequencing of Calidifontibacter sp. DB0510.</title>
        <authorList>
            <person name="Kim D.-U."/>
        </authorList>
    </citation>
    <scope>NUCLEOTIDE SEQUENCE</scope>
    <source>
        <strain evidence="2">DB0510</strain>
    </source>
</reference>
<feature type="region of interest" description="Disordered" evidence="1">
    <location>
        <begin position="1"/>
        <end position="108"/>
    </location>
</feature>
<proteinExistence type="predicted"/>
<dbReference type="RefSeq" id="WP_166194501.1">
    <property type="nucleotide sequence ID" value="NZ_JAAOIV010000003.1"/>
</dbReference>
<evidence type="ECO:0000313" key="3">
    <source>
        <dbReference type="Proteomes" id="UP000744769"/>
    </source>
</evidence>
<feature type="region of interest" description="Disordered" evidence="1">
    <location>
        <begin position="161"/>
        <end position="231"/>
    </location>
</feature>
<dbReference type="AlphaFoldDB" id="A0A967AYC2"/>
<evidence type="ECO:0000256" key="1">
    <source>
        <dbReference type="SAM" id="MobiDB-lite"/>
    </source>
</evidence>
<keyword evidence="3" id="KW-1185">Reference proteome</keyword>
<feature type="compositionally biased region" description="Low complexity" evidence="1">
    <location>
        <begin position="68"/>
        <end position="88"/>
    </location>
</feature>
<dbReference type="EMBL" id="JAAOIV010000003">
    <property type="protein sequence ID" value="NHN55274.1"/>
    <property type="molecule type" value="Genomic_DNA"/>
</dbReference>
<dbReference type="Proteomes" id="UP000744769">
    <property type="component" value="Unassembled WGS sequence"/>
</dbReference>
<protein>
    <submittedName>
        <fullName evidence="2">Uncharacterized protein</fullName>
    </submittedName>
</protein>
<accession>A0A967AYC2</accession>
<evidence type="ECO:0000313" key="2">
    <source>
        <dbReference type="EMBL" id="NHN55274.1"/>
    </source>
</evidence>
<feature type="compositionally biased region" description="Gly residues" evidence="1">
    <location>
        <begin position="213"/>
        <end position="231"/>
    </location>
</feature>